<protein>
    <recommendedName>
        <fullName evidence="3">CRISPR system Cms protein Csm5</fullName>
    </recommendedName>
    <alternativeName>
        <fullName evidence="6">CRISPR type III A-associated protein Csm5</fullName>
    </alternativeName>
</protein>
<reference evidence="8 9" key="1">
    <citation type="journal article" date="2012" name="Stand. Genomic Sci.">
        <title>Complete genome sequence of the aerobic, heterotroph Marinithermus hydrothermalis type strain (T1(T)) from a deep-sea hydrothermal vent chimney.</title>
        <authorList>
            <person name="Copeland A."/>
            <person name="Gu W."/>
            <person name="Yasawong M."/>
            <person name="Lapidus A."/>
            <person name="Lucas S."/>
            <person name="Deshpande S."/>
            <person name="Pagani I."/>
            <person name="Tapia R."/>
            <person name="Cheng J.F."/>
            <person name="Goodwin L.A."/>
            <person name="Pitluck S."/>
            <person name="Liolios K."/>
            <person name="Ivanova N."/>
            <person name="Mavromatis K."/>
            <person name="Mikhailova N."/>
            <person name="Pati A."/>
            <person name="Chen A."/>
            <person name="Palaniappan K."/>
            <person name="Land M."/>
            <person name="Pan C."/>
            <person name="Brambilla E.M."/>
            <person name="Rohde M."/>
            <person name="Tindall B.J."/>
            <person name="Sikorski J."/>
            <person name="Goker M."/>
            <person name="Detter J.C."/>
            <person name="Bristow J."/>
            <person name="Eisen J.A."/>
            <person name="Markowitz V."/>
            <person name="Hugenholtz P."/>
            <person name="Kyrpides N.C."/>
            <person name="Klenk H.P."/>
            <person name="Woyke T."/>
        </authorList>
    </citation>
    <scope>NUCLEOTIDE SEQUENCE [LARGE SCALE GENOMIC DNA]</scope>
    <source>
        <strain evidence="9">DSM 14884 / JCM 11576 / T1</strain>
    </source>
</reference>
<keyword evidence="4" id="KW-0694">RNA-binding</keyword>
<evidence type="ECO:0000256" key="4">
    <source>
        <dbReference type="ARBA" id="ARBA00022884"/>
    </source>
</evidence>
<dbReference type="NCBIfam" id="TIGR01899">
    <property type="entry name" value="cas_TM1807_csm5"/>
    <property type="match status" value="1"/>
</dbReference>
<dbReference type="eggNOG" id="COG1332">
    <property type="taxonomic scope" value="Bacteria"/>
</dbReference>
<dbReference type="KEGG" id="mhd:Marky_0177"/>
<evidence type="ECO:0000259" key="7">
    <source>
        <dbReference type="Pfam" id="PF03787"/>
    </source>
</evidence>
<dbReference type="HOGENOM" id="CLU_036878_3_0_0"/>
<dbReference type="GO" id="GO:0003723">
    <property type="term" value="F:RNA binding"/>
    <property type="evidence" value="ECO:0007669"/>
    <property type="project" value="UniProtKB-KW"/>
</dbReference>
<organism evidence="8 9">
    <name type="scientific">Marinithermus hydrothermalis (strain DSM 14884 / JCM 11576 / T1)</name>
    <dbReference type="NCBI Taxonomy" id="869210"/>
    <lineage>
        <taxon>Bacteria</taxon>
        <taxon>Thermotogati</taxon>
        <taxon>Deinococcota</taxon>
        <taxon>Deinococci</taxon>
        <taxon>Thermales</taxon>
        <taxon>Thermaceae</taxon>
        <taxon>Marinithermus</taxon>
    </lineage>
</organism>
<accession>F2NN99</accession>
<dbReference type="InterPro" id="IPR010173">
    <property type="entry name" value="CRISPR-assoc_Csm5"/>
</dbReference>
<keyword evidence="9" id="KW-1185">Reference proteome</keyword>
<evidence type="ECO:0000313" key="8">
    <source>
        <dbReference type="EMBL" id="AEB10940.1"/>
    </source>
</evidence>
<evidence type="ECO:0000256" key="2">
    <source>
        <dbReference type="ARBA" id="ARBA00006680"/>
    </source>
</evidence>
<dbReference type="Proteomes" id="UP000007030">
    <property type="component" value="Chromosome"/>
</dbReference>
<dbReference type="PANTHER" id="PTHR38007">
    <property type="entry name" value="CRISPR SYSTEM CMS PROTEIN CSM5"/>
    <property type="match status" value="1"/>
</dbReference>
<dbReference type="RefSeq" id="WP_013702995.1">
    <property type="nucleotide sequence ID" value="NC_015387.1"/>
</dbReference>
<comment type="similarity">
    <text evidence="2">Belongs to the CRISPR-associated Csm5 family.</text>
</comment>
<dbReference type="Pfam" id="PF03787">
    <property type="entry name" value="RAMPs"/>
    <property type="match status" value="1"/>
</dbReference>
<dbReference type="EMBL" id="CP002630">
    <property type="protein sequence ID" value="AEB10940.1"/>
    <property type="molecule type" value="Genomic_DNA"/>
</dbReference>
<dbReference type="GO" id="GO:0051607">
    <property type="term" value="P:defense response to virus"/>
    <property type="evidence" value="ECO:0007669"/>
    <property type="project" value="UniProtKB-KW"/>
</dbReference>
<gene>
    <name evidence="8" type="ordered locus">Marky_0177</name>
</gene>
<evidence type="ECO:0000256" key="5">
    <source>
        <dbReference type="ARBA" id="ARBA00023118"/>
    </source>
</evidence>
<evidence type="ECO:0000256" key="6">
    <source>
        <dbReference type="ARBA" id="ARBA00031720"/>
    </source>
</evidence>
<feature type="domain" description="CRISPR type III-associated protein" evidence="7">
    <location>
        <begin position="8"/>
        <end position="226"/>
    </location>
</feature>
<evidence type="ECO:0000256" key="3">
    <source>
        <dbReference type="ARBA" id="ARBA00016113"/>
    </source>
</evidence>
<keyword evidence="5" id="KW-0051">Antiviral defense</keyword>
<sequence length="384" mass="43343">MSTHRLSLTPLTPVHVGSGETLEPYQYALVNDRVYVLSLPRLLEHLEPQEQTAYLAAISEGPLAARHHVARLVARGLDLKAVSAWTARASRGFQAYVTQRLEEAHPQAELEVRTLPRSPLGAYLPGSSLKGAVRTALLAAQLEKELEYDPDQAEGRYDLVYAHREWTHQPGRGWVRPPRKRNGWVSVNQAFEAHVFKNLNQRKRPNQGADPLRTVAFTDSEPLPETTFLKIAVQGTRENPSGPTGIHLLAEAWVEGSVEVTLRIHEAFQDRSIYRHAVKPRLQDIAIDAFNRYAYLAEQEYAEYEERGWREATSAMKRVLDAVDACLDGNGKLRQPYRFPLRLGFGSGDSTLRLAEFLKDYRSPVSRKLAEDQPLGWVLVEVLE</sequence>
<dbReference type="STRING" id="869210.Marky_0177"/>
<comment type="function">
    <text evidence="1">This subunit might be involved in maturation of a crRNA intermediate to its mature form.</text>
</comment>
<dbReference type="InterPro" id="IPR005537">
    <property type="entry name" value="RAMP_III_fam"/>
</dbReference>
<proteinExistence type="inferred from homology"/>
<evidence type="ECO:0000256" key="1">
    <source>
        <dbReference type="ARBA" id="ARBA00003088"/>
    </source>
</evidence>
<dbReference type="PANTHER" id="PTHR38007:SF1">
    <property type="entry name" value="CRISPR SYSTEM CMS PROTEIN CSM5"/>
    <property type="match status" value="1"/>
</dbReference>
<evidence type="ECO:0000313" key="9">
    <source>
        <dbReference type="Proteomes" id="UP000007030"/>
    </source>
</evidence>
<dbReference type="OrthoDB" id="24360at2"/>
<dbReference type="AlphaFoldDB" id="F2NN99"/>
<name>F2NN99_MARHT</name>